<dbReference type="GO" id="GO:0015109">
    <property type="term" value="F:chromate transmembrane transporter activity"/>
    <property type="evidence" value="ECO:0007669"/>
    <property type="project" value="InterPro"/>
</dbReference>
<keyword evidence="6 7" id="KW-0472">Membrane</keyword>
<reference evidence="8 9" key="1">
    <citation type="submission" date="2016-09" db="EMBL/GenBank/DDBJ databases">
        <title>Genomic analysis reveals versatility of anaerobic energy metabolism of Geosporobacter ferrireducens IRF9 of phylum Firmicutes.</title>
        <authorList>
            <person name="Kim S.-J."/>
        </authorList>
    </citation>
    <scope>NUCLEOTIDE SEQUENCE [LARGE SCALE GENOMIC DNA]</scope>
    <source>
        <strain evidence="8 9">IRF9</strain>
    </source>
</reference>
<dbReference type="AlphaFoldDB" id="A0A1D8GFR2"/>
<evidence type="ECO:0000256" key="5">
    <source>
        <dbReference type="ARBA" id="ARBA00022989"/>
    </source>
</evidence>
<dbReference type="Proteomes" id="UP000095743">
    <property type="component" value="Chromosome"/>
</dbReference>
<dbReference type="InterPro" id="IPR052518">
    <property type="entry name" value="CHR_Transporter"/>
</dbReference>
<evidence type="ECO:0000256" key="1">
    <source>
        <dbReference type="ARBA" id="ARBA00004651"/>
    </source>
</evidence>
<dbReference type="GO" id="GO:0005886">
    <property type="term" value="C:plasma membrane"/>
    <property type="evidence" value="ECO:0007669"/>
    <property type="project" value="UniProtKB-SubCell"/>
</dbReference>
<feature type="transmembrane region" description="Helical" evidence="7">
    <location>
        <begin position="7"/>
        <end position="29"/>
    </location>
</feature>
<dbReference type="Pfam" id="PF02417">
    <property type="entry name" value="Chromate_transp"/>
    <property type="match status" value="1"/>
</dbReference>
<feature type="transmembrane region" description="Helical" evidence="7">
    <location>
        <begin position="156"/>
        <end position="172"/>
    </location>
</feature>
<keyword evidence="3" id="KW-1003">Cell membrane</keyword>
<keyword evidence="5 7" id="KW-1133">Transmembrane helix</keyword>
<evidence type="ECO:0000313" key="8">
    <source>
        <dbReference type="EMBL" id="AOT69748.1"/>
    </source>
</evidence>
<evidence type="ECO:0000256" key="3">
    <source>
        <dbReference type="ARBA" id="ARBA00022475"/>
    </source>
</evidence>
<sequence length="173" mass="18554">MNTILEIFITFMKIGGFSFGGGLAMLPLIEKEVVINHQWLTAKEFVDIIAIAEMTPGPIAINTSTFVGYKVAGYPGALAGSIGVTIISFMLVILVARYFLKIKDAKETKAVFEGIRPAVLGMILSAGISVGRTAFIDYKSVLIALLVLFSIHKLKLHPILSILGAGALGILLY</sequence>
<evidence type="ECO:0000313" key="9">
    <source>
        <dbReference type="Proteomes" id="UP000095743"/>
    </source>
</evidence>
<dbReference type="PANTHER" id="PTHR43663:SF1">
    <property type="entry name" value="CHROMATE TRANSPORTER"/>
    <property type="match status" value="1"/>
</dbReference>
<evidence type="ECO:0000256" key="6">
    <source>
        <dbReference type="ARBA" id="ARBA00023136"/>
    </source>
</evidence>
<feature type="transmembrane region" description="Helical" evidence="7">
    <location>
        <begin position="117"/>
        <end position="136"/>
    </location>
</feature>
<evidence type="ECO:0000256" key="2">
    <source>
        <dbReference type="ARBA" id="ARBA00005262"/>
    </source>
</evidence>
<comment type="similarity">
    <text evidence="2">Belongs to the chromate ion transporter (CHR) (TC 2.A.51) family.</text>
</comment>
<dbReference type="OrthoDB" id="9788907at2"/>
<comment type="subcellular location">
    <subcellularLocation>
        <location evidence="1">Cell membrane</location>
        <topology evidence="1">Multi-pass membrane protein</topology>
    </subcellularLocation>
</comment>
<keyword evidence="9" id="KW-1185">Reference proteome</keyword>
<organism evidence="8 9">
    <name type="scientific">Geosporobacter ferrireducens</name>
    <dbReference type="NCBI Taxonomy" id="1424294"/>
    <lineage>
        <taxon>Bacteria</taxon>
        <taxon>Bacillati</taxon>
        <taxon>Bacillota</taxon>
        <taxon>Clostridia</taxon>
        <taxon>Peptostreptococcales</taxon>
        <taxon>Thermotaleaceae</taxon>
        <taxon>Geosporobacter</taxon>
    </lineage>
</organism>
<name>A0A1D8GFR2_9FIRM</name>
<dbReference type="KEGG" id="gfe:Gferi_09225"/>
<accession>A0A1D8GFR2</accession>
<dbReference type="PANTHER" id="PTHR43663">
    <property type="entry name" value="CHROMATE TRANSPORT PROTEIN-RELATED"/>
    <property type="match status" value="1"/>
</dbReference>
<dbReference type="EMBL" id="CP017269">
    <property type="protein sequence ID" value="AOT69748.1"/>
    <property type="molecule type" value="Genomic_DNA"/>
</dbReference>
<dbReference type="InterPro" id="IPR003370">
    <property type="entry name" value="Chromate_transpt"/>
</dbReference>
<protein>
    <submittedName>
        <fullName evidence="8">Chromate transporter</fullName>
    </submittedName>
</protein>
<evidence type="ECO:0000256" key="4">
    <source>
        <dbReference type="ARBA" id="ARBA00022692"/>
    </source>
</evidence>
<gene>
    <name evidence="8" type="ORF">Gferi_09225</name>
</gene>
<keyword evidence="4 7" id="KW-0812">Transmembrane</keyword>
<proteinExistence type="inferred from homology"/>
<dbReference type="RefSeq" id="WP_069975780.1">
    <property type="nucleotide sequence ID" value="NZ_CP017269.1"/>
</dbReference>
<feature type="transmembrane region" description="Helical" evidence="7">
    <location>
        <begin position="74"/>
        <end position="96"/>
    </location>
</feature>
<evidence type="ECO:0000256" key="7">
    <source>
        <dbReference type="SAM" id="Phobius"/>
    </source>
</evidence>
<dbReference type="STRING" id="1424294.Gferi_09225"/>